<accession>A0A382SFZ3</accession>
<protein>
    <submittedName>
        <fullName evidence="1">Uncharacterized protein</fullName>
    </submittedName>
</protein>
<feature type="non-terminal residue" evidence="1">
    <location>
        <position position="152"/>
    </location>
</feature>
<proteinExistence type="predicted"/>
<gene>
    <name evidence="1" type="ORF">METZ01_LOCUS361229</name>
</gene>
<feature type="non-terminal residue" evidence="1">
    <location>
        <position position="1"/>
    </location>
</feature>
<name>A0A382SFZ3_9ZZZZ</name>
<dbReference type="EMBL" id="UINC01128553">
    <property type="protein sequence ID" value="SVD08375.1"/>
    <property type="molecule type" value="Genomic_DNA"/>
</dbReference>
<organism evidence="1">
    <name type="scientific">marine metagenome</name>
    <dbReference type="NCBI Taxonomy" id="408172"/>
    <lineage>
        <taxon>unclassified sequences</taxon>
        <taxon>metagenomes</taxon>
        <taxon>ecological metagenomes</taxon>
    </lineage>
</organism>
<evidence type="ECO:0000313" key="1">
    <source>
        <dbReference type="EMBL" id="SVD08375.1"/>
    </source>
</evidence>
<sequence>VTEKRQCGRCGSFRRLRSPENLSRYGVYGCGECVEKKDDITEYERLILTGKPVDFACDKLTIDALGMNLKHPYVQRTLINGGKVGIFGVRLSSFFRQMARNCGYMTKELGEDKTRIQTINDIAYAQDTDRALFVGYCGLAVAPALDAYTQLG</sequence>
<reference evidence="1" key="1">
    <citation type="submission" date="2018-05" db="EMBL/GenBank/DDBJ databases">
        <authorList>
            <person name="Lanie J.A."/>
            <person name="Ng W.-L."/>
            <person name="Kazmierczak K.M."/>
            <person name="Andrzejewski T.M."/>
            <person name="Davidsen T.M."/>
            <person name="Wayne K.J."/>
            <person name="Tettelin H."/>
            <person name="Glass J.I."/>
            <person name="Rusch D."/>
            <person name="Podicherti R."/>
            <person name="Tsui H.-C.T."/>
            <person name="Winkler M.E."/>
        </authorList>
    </citation>
    <scope>NUCLEOTIDE SEQUENCE</scope>
</reference>
<dbReference type="AlphaFoldDB" id="A0A382SFZ3"/>